<organism evidence="3 4">
    <name type="scientific">Tannerella forsythia</name>
    <name type="common">Bacteroides forsythus</name>
    <dbReference type="NCBI Taxonomy" id="28112"/>
    <lineage>
        <taxon>Bacteria</taxon>
        <taxon>Pseudomonadati</taxon>
        <taxon>Bacteroidota</taxon>
        <taxon>Bacteroidia</taxon>
        <taxon>Bacteroidales</taxon>
        <taxon>Tannerellaceae</taxon>
        <taxon>Tannerella</taxon>
    </lineage>
</organism>
<evidence type="ECO:0000313" key="3">
    <source>
        <dbReference type="EMBL" id="RRD73100.1"/>
    </source>
</evidence>
<feature type="domain" description="DUF6383" evidence="2">
    <location>
        <begin position="1116"/>
        <end position="1189"/>
    </location>
</feature>
<dbReference type="Proteomes" id="UP000279860">
    <property type="component" value="Unassembled WGS sequence"/>
</dbReference>
<dbReference type="AlphaFoldDB" id="A0A3P1YSQ1"/>
<dbReference type="Pfam" id="PF19910">
    <property type="entry name" value="DUF6383"/>
    <property type="match status" value="1"/>
</dbReference>
<comment type="caution">
    <text evidence="3">The sequence shown here is derived from an EMBL/GenBank/DDBJ whole genome shotgun (WGS) entry which is preliminary data.</text>
</comment>
<evidence type="ECO:0000313" key="4">
    <source>
        <dbReference type="Proteomes" id="UP000279860"/>
    </source>
</evidence>
<feature type="signal peptide" evidence="1">
    <location>
        <begin position="1"/>
        <end position="24"/>
    </location>
</feature>
<evidence type="ECO:0000259" key="2">
    <source>
        <dbReference type="Pfam" id="PF19910"/>
    </source>
</evidence>
<gene>
    <name evidence="3" type="ORF">EII41_09980</name>
</gene>
<sequence>MNKKVFTLLAASLMLFVTAFMANAQAFYGDAVEYLPKGVGKGAYHLKVTVGSTVADKFLAMDEFGYITLVDPATYIYGAGVPADSVYRRLRASMWCVNVKPDHFQSYGKVPGFSFTNKEYGTELAFEYGKGETFDRHWISGLSLDSIASEKDLPLVGGLQSVWKFSRTYTTIPLEQEQYLAIEVKPDYYMTFAKRQGVDSVRLVVAHKDYFDKNADFFKNELLKFTLVNARPRVLTATDFNTMMREYPTEGYRQLHFSKKVSEKQVNVFEQPLKAVDVTGTSGSAQYLNLRNEKGEYVTVASAKESDYVNGPGFGYRYPKIVMTKEKSDKLQSDWRLVYYPSEDSLVINVRQWKSIYTEATYTDNGTYSPDPGFDGLFNMSIWNYLTLRMQDLAEGERVLTVYEKPADVRAFFNINSCKLYETNRTTVPTDLYTIRDKDGRYLVVPLAAGDFTPRWLELGKDEVPNMTPAFQWFVQKVNEGSETSKIFLVNREFNDIQIEYVQIYKDYELFNGVWTRVSPKNKKRDYSPVMGKNYVKAEGFTSVPKPYRNDPYLGYKFFSRKPSKKGDKDGGIAEATDSINWFRFSFNYLNDRLGEDYYISTKAKDTTFYVLNADKQDKAYFQLVVPDRFRQAAYGMEQYGYGWGANKYPGDFGEKTSEKYIAPLERWYYYLKLDDYTEADEDYYMVLDETNTARYAYTKESVAEKRKLGKAKFYLRFRNLVNGVPYYALLDRIDISNFHHFTDVLGFAIMDTVRVHDGSHGESTSTYNSYGVIRAAYEGFPGYSLLAQPKALGSNHYVSTFTLRMQDDVLYRRFDTKDESLAANDNPDTLKFYRTQSALDGRPRDFIYEDAHSDESATINPFPGKHYSQINFAGVQNENVAIANKDKDQVFKRHLDTDWAIYVDTAYVNRGTGRIKPQYMLVMGPEFGKIGCTKCSQYYEKDTTFVYGRYLRNQTDSARVGGMPNGKERNADYIANDGWERLSFTPAIHLLDTLYILNGTPKELFIKKNAEGKLTLDYKELYKNKKIVKRFLGNNLHKDEVFSFRYTEKNGGANKDFYIESETTNRDVVSGRMIAPMKGGWVKVHNGVLTITRGAFKDKISEAEIWNVKMTNKAPLANAEVSATDVKVVAGAGAVTVLNAAGKKVTVSNILGQTVAKVILTSDNETIAAPQGVVVVAIEGENAVKAVVK</sequence>
<dbReference type="EMBL" id="RQYN01000040">
    <property type="protein sequence ID" value="RRD73100.1"/>
    <property type="molecule type" value="Genomic_DNA"/>
</dbReference>
<dbReference type="RefSeq" id="WP_124790475.1">
    <property type="nucleotide sequence ID" value="NZ_RQYN01000040.1"/>
</dbReference>
<name>A0A3P1YSQ1_TANFO</name>
<proteinExistence type="predicted"/>
<reference evidence="3 4" key="1">
    <citation type="submission" date="2018-11" db="EMBL/GenBank/DDBJ databases">
        <title>Genomes From Bacteria Associated with the Canine Oral Cavity: a Test Case for Automated Genome-Based Taxonomic Assignment.</title>
        <authorList>
            <person name="Coil D.A."/>
            <person name="Jospin G."/>
            <person name="Darling A.E."/>
            <person name="Wallis C."/>
            <person name="Davis I.J."/>
            <person name="Harris S."/>
            <person name="Eisen J.A."/>
            <person name="Holcombe L.J."/>
            <person name="O'Flynn C."/>
        </authorList>
    </citation>
    <scope>NUCLEOTIDE SEQUENCE [LARGE SCALE GENOMIC DNA]</scope>
    <source>
        <strain evidence="3 4">OH1426_COT-023</strain>
    </source>
</reference>
<accession>A0A3P1YSQ1</accession>
<evidence type="ECO:0000256" key="1">
    <source>
        <dbReference type="SAM" id="SignalP"/>
    </source>
</evidence>
<feature type="chain" id="PRO_5018080597" description="DUF6383 domain-containing protein" evidence="1">
    <location>
        <begin position="25"/>
        <end position="1190"/>
    </location>
</feature>
<protein>
    <recommendedName>
        <fullName evidence="2">DUF6383 domain-containing protein</fullName>
    </recommendedName>
</protein>
<dbReference type="InterPro" id="IPR045963">
    <property type="entry name" value="DUF6383"/>
</dbReference>
<keyword evidence="1" id="KW-0732">Signal</keyword>